<dbReference type="PROSITE" id="PS50125">
    <property type="entry name" value="GUANYLATE_CYCLASE_2"/>
    <property type="match status" value="2"/>
</dbReference>
<feature type="compositionally biased region" description="Basic and acidic residues" evidence="1">
    <location>
        <begin position="1110"/>
        <end position="1119"/>
    </location>
</feature>
<feature type="region of interest" description="Disordered" evidence="1">
    <location>
        <begin position="1950"/>
        <end position="2011"/>
    </location>
</feature>
<dbReference type="ExpressionAtlas" id="A0A2K3E877">
    <property type="expression patterns" value="differential"/>
</dbReference>
<dbReference type="SUPFAM" id="SSF55073">
    <property type="entry name" value="Nucleotide cyclase"/>
    <property type="match status" value="2"/>
</dbReference>
<dbReference type="CDD" id="cd07302">
    <property type="entry name" value="CHD"/>
    <property type="match status" value="1"/>
</dbReference>
<feature type="compositionally biased region" description="Polar residues" evidence="1">
    <location>
        <begin position="1444"/>
        <end position="1454"/>
    </location>
</feature>
<feature type="compositionally biased region" description="Pro residues" evidence="1">
    <location>
        <begin position="603"/>
        <end position="617"/>
    </location>
</feature>
<feature type="compositionally biased region" description="Basic and acidic residues" evidence="1">
    <location>
        <begin position="981"/>
        <end position="990"/>
    </location>
</feature>
<feature type="compositionally biased region" description="Polar residues" evidence="1">
    <location>
        <begin position="302"/>
        <end position="313"/>
    </location>
</feature>
<dbReference type="Gramene" id="PNW88988">
    <property type="protein sequence ID" value="PNW88988"/>
    <property type="gene ID" value="CHLRE_01g053450v5"/>
</dbReference>
<dbReference type="InterPro" id="IPR053159">
    <property type="entry name" value="Hybrid_Histidine_Kinase"/>
</dbReference>
<proteinExistence type="predicted"/>
<feature type="domain" description="Guanylate cyclase" evidence="2">
    <location>
        <begin position="1702"/>
        <end position="1774"/>
    </location>
</feature>
<feature type="compositionally biased region" description="Low complexity" evidence="1">
    <location>
        <begin position="742"/>
        <end position="760"/>
    </location>
</feature>
<dbReference type="InterPro" id="IPR001054">
    <property type="entry name" value="A/G_cyclase"/>
</dbReference>
<dbReference type="PANTHER" id="PTHR43642:SF1">
    <property type="entry name" value="HYBRID SIGNAL TRANSDUCTION HISTIDINE KINASE G"/>
    <property type="match status" value="1"/>
</dbReference>
<feature type="region of interest" description="Disordered" evidence="1">
    <location>
        <begin position="1"/>
        <end position="41"/>
    </location>
</feature>
<feature type="region of interest" description="Disordered" evidence="1">
    <location>
        <begin position="900"/>
        <end position="1095"/>
    </location>
</feature>
<dbReference type="InterPro" id="IPR029787">
    <property type="entry name" value="Nucleotide_cyclase"/>
</dbReference>
<feature type="compositionally biased region" description="Gly residues" evidence="1">
    <location>
        <begin position="274"/>
        <end position="283"/>
    </location>
</feature>
<dbReference type="Proteomes" id="UP000006906">
    <property type="component" value="Chromosome 1"/>
</dbReference>
<dbReference type="InParanoid" id="A0A2K3E877"/>
<dbReference type="Gene3D" id="3.30.70.1230">
    <property type="entry name" value="Nucleotide cyclase"/>
    <property type="match status" value="2"/>
</dbReference>
<feature type="compositionally biased region" description="Basic and acidic residues" evidence="1">
    <location>
        <begin position="761"/>
        <end position="781"/>
    </location>
</feature>
<dbReference type="EMBL" id="CM008962">
    <property type="protein sequence ID" value="PNW88988.1"/>
    <property type="molecule type" value="Genomic_DNA"/>
</dbReference>
<feature type="region of interest" description="Disordered" evidence="1">
    <location>
        <begin position="55"/>
        <end position="104"/>
    </location>
</feature>
<dbReference type="PANTHER" id="PTHR43642">
    <property type="entry name" value="HYBRID SIGNAL TRANSDUCTION HISTIDINE KINASE G"/>
    <property type="match status" value="1"/>
</dbReference>
<dbReference type="OrthoDB" id="537353at2759"/>
<feature type="compositionally biased region" description="Low complexity" evidence="1">
    <location>
        <begin position="1514"/>
        <end position="1528"/>
    </location>
</feature>
<dbReference type="InterPro" id="IPR027417">
    <property type="entry name" value="P-loop_NTPase"/>
</dbReference>
<dbReference type="RefSeq" id="XP_042928922.1">
    <property type="nucleotide sequence ID" value="XM_043059008.1"/>
</dbReference>
<feature type="region of interest" description="Disordered" evidence="1">
    <location>
        <begin position="1443"/>
        <end position="1497"/>
    </location>
</feature>
<dbReference type="GO" id="GO:0035556">
    <property type="term" value="P:intracellular signal transduction"/>
    <property type="evidence" value="ECO:0007669"/>
    <property type="project" value="InterPro"/>
</dbReference>
<organism evidence="3 4">
    <name type="scientific">Chlamydomonas reinhardtii</name>
    <name type="common">Chlamydomonas smithii</name>
    <dbReference type="NCBI Taxonomy" id="3055"/>
    <lineage>
        <taxon>Eukaryota</taxon>
        <taxon>Viridiplantae</taxon>
        <taxon>Chlorophyta</taxon>
        <taxon>core chlorophytes</taxon>
        <taxon>Chlorophyceae</taxon>
        <taxon>CS clade</taxon>
        <taxon>Chlamydomonadales</taxon>
        <taxon>Chlamydomonadaceae</taxon>
        <taxon>Chlamydomonas</taxon>
    </lineage>
</organism>
<dbReference type="GeneID" id="5715793"/>
<feature type="region of interest" description="Disordered" evidence="1">
    <location>
        <begin position="381"/>
        <end position="422"/>
    </location>
</feature>
<feature type="compositionally biased region" description="Gly residues" evidence="1">
    <location>
        <begin position="792"/>
        <end position="802"/>
    </location>
</feature>
<feature type="region of interest" description="Disordered" evidence="1">
    <location>
        <begin position="118"/>
        <end position="290"/>
    </location>
</feature>
<feature type="region of interest" description="Disordered" evidence="1">
    <location>
        <begin position="1512"/>
        <end position="1570"/>
    </location>
</feature>
<feature type="compositionally biased region" description="Low complexity" evidence="1">
    <location>
        <begin position="1129"/>
        <end position="1145"/>
    </location>
</feature>
<feature type="compositionally biased region" description="Low complexity" evidence="1">
    <location>
        <begin position="618"/>
        <end position="633"/>
    </location>
</feature>
<feature type="region of interest" description="Disordered" evidence="1">
    <location>
        <begin position="842"/>
        <end position="877"/>
    </location>
</feature>
<feature type="compositionally biased region" description="Low complexity" evidence="1">
    <location>
        <begin position="803"/>
        <end position="822"/>
    </location>
</feature>
<feature type="compositionally biased region" description="Low complexity" evidence="1">
    <location>
        <begin position="131"/>
        <end position="141"/>
    </location>
</feature>
<evidence type="ECO:0000259" key="2">
    <source>
        <dbReference type="PROSITE" id="PS50125"/>
    </source>
</evidence>
<feature type="region of interest" description="Disordered" evidence="1">
    <location>
        <begin position="2178"/>
        <end position="2205"/>
    </location>
</feature>
<evidence type="ECO:0000313" key="4">
    <source>
        <dbReference type="Proteomes" id="UP000006906"/>
    </source>
</evidence>
<evidence type="ECO:0000256" key="1">
    <source>
        <dbReference type="SAM" id="MobiDB-lite"/>
    </source>
</evidence>
<feature type="compositionally biased region" description="Basic and acidic residues" evidence="1">
    <location>
        <begin position="1148"/>
        <end position="1166"/>
    </location>
</feature>
<dbReference type="KEGG" id="cre:CHLRE_01g053450v5"/>
<feature type="region of interest" description="Disordered" evidence="1">
    <location>
        <begin position="1110"/>
        <end position="1169"/>
    </location>
</feature>
<dbReference type="GO" id="GO:0009190">
    <property type="term" value="P:cyclic nucleotide biosynthetic process"/>
    <property type="evidence" value="ECO:0007669"/>
    <property type="project" value="InterPro"/>
</dbReference>
<feature type="compositionally biased region" description="Polar residues" evidence="1">
    <location>
        <begin position="853"/>
        <end position="865"/>
    </location>
</feature>
<dbReference type="OMA" id="RSEYTVF"/>
<feature type="compositionally biased region" description="Low complexity" evidence="1">
    <location>
        <begin position="159"/>
        <end position="182"/>
    </location>
</feature>
<feature type="region of interest" description="Disordered" evidence="1">
    <location>
        <begin position="731"/>
        <end position="823"/>
    </location>
</feature>
<accession>A0A2K3E877</accession>
<feature type="compositionally biased region" description="Low complexity" evidence="1">
    <location>
        <begin position="70"/>
        <end position="80"/>
    </location>
</feature>
<keyword evidence="4" id="KW-1185">Reference proteome</keyword>
<feature type="compositionally biased region" description="Gly residues" evidence="1">
    <location>
        <begin position="2578"/>
        <end position="2590"/>
    </location>
</feature>
<feature type="region of interest" description="Disordered" evidence="1">
    <location>
        <begin position="1199"/>
        <end position="1265"/>
    </location>
</feature>
<feature type="domain" description="Guanylate cyclase" evidence="2">
    <location>
        <begin position="497"/>
        <end position="557"/>
    </location>
</feature>
<sequence>MAASQPGGLPRQGHVPNGVGSFRRDGADRPPPGAPADTDVDAANILEAWDRARAAEDASVHRGGVLHEQAPGPDGAAGSGADEDGLGQLRKHGPGPEDLTRGLLTSVRHVHASNQAAKLRLTSIDGRKGLPSVDPSSSEASPSDRVRQAKQRRNSYSVPQTPGLPLDLLLGPGPSGSVSQQGAPALRGVDSPRTARRPPTRRATLMDLADAAANPTALAHPVPSMSGQVVQPGAGTPTWASPGALSRGSNQPGSPPPGFANGRDQPAGPSGQHGPAGGAGAAGDGASSDGAGIRRKLLQMMSLQRTKQRSSAHPATRSLGQDGVPHESEDEEDPLAATAAAAAAAANAATAAAAASAAAGAAAAAATATAAAAAAAAASSSGAAGRQMPHDSDEEDVDVRASGSAAGVSWGMGGGTAGPSPSELRMMGAATSVSFKKSTMKQGVLRPLSTLPPFVPRLFIEDITLNHEKYRGFDAAGRDLTAASKTLQPSIIELQASVMIADVTGFTKLTEILSKKGTSGVELLTTCMNNYFTRAINMIMAYEGDVVKFAGDSMICLFYPNEHERRHPDKGLRACTLRMVACSHQLATKLGHMRMKMNGQVEPAPPPTPDPTPPLPAQPSNLLSSPLLSAPPGLGAGPSGEAEPVDGVAGTDGLRHNSGPMSGAAAAMGRRLGRDSPRSSATNQPLGVPGAGMGDEGSPSTADTSGRGGDDAAAVARKRGKSWSLMANLLKGTRGGGRKSEAAMTPASMSPAGSSGPSRASFDKGEKPGTSRMSARERAKTETGLGLALRGSAGGGGSGGGTDSSVQGGAASGAAASSQPAGLWAGGEGVVRRELSVATKLNLPPPLRPMQGRASQTLSPLNVATSGGAAAPSSVPLAQGVYPGSGGALASMALGAAAGTGAGTPGGSPRSFTEQAAGSGGSFRKPPLGARSERRMAGNPPMVSSNAPTGDWRSKLQNLSTAIVQAPGRLEEDPLAPQRSRLSESARAVRWDTVQEEVAAEFAEQEEAVEEDEDEEGEGDEGEEEPEEDASYPPIQAEAASSMSVAGQPMKSLILGSSGPHTASTDGSSTPSAAERSYSPVGSQSSGGLGGARAAGHAVDLRRKLLLRASHSEKDEANGRRSLGGVGVPAQPEAALGAGPGPVAEGAEEYRARHHSEVEHRERDGGGGRFMSKVVSWFSANARNRNSYVDSFSNVAQHQASGHGGLEGHSDPQAGAGSQPPSAPASASNSFNYTTGLASGIARVPPPNMGVGSGPLGKGPRGDPIMDEVSNSRLSLKVMTSAGSVCVFHVGGGVDEVTDPTLPEVPRWEFFIGDRPLAPLLDVNQRRRCVSQVAAIEDQATAGSVVAGIEVVELIQGEWEVVALPDSVWRVVGPSAPGAAANMRSSHTSVRTSHTWHTRAADVGPLGSSAMMAMPATVEAVPEGGAGAEGGSIEDLSTLHGMRQASSGTGQNGPASALLGPHARSLGNSQNGSSDRPTNGSGSAQAPPLPPPHPSHLQQSLLAIRNSHSDRLAAGDGATAGAAAANGDNMERTNSGPAGPTASNTSQRASNSHGQLVAQTSGSHTAGAPPSGAIVPAAAVTPNANAAGLAAALAALPPRLRHEFVNQPEPVQRRIAGLLRMHVLGSVRVRVEAGHLDFINEIRPLTCMFLGFPSLMQPLDDVSHKDQVSCVQFAYTSVQAVMRKWDGSFLQFRSDEKGFVGICAFGLPGHTHEDNPTRGIRAALELASVIKAGGHRCSIGVTTGDLLCTCVGARKLRSEYTVFGDAINLSARLMVKCKKDASMGDILCDEPTYLRAKYQASFIELEPLPVKGKAQPVQVYRVGAHDATAEAQAAQQRREAAEVSSGERPLIGRDAEMTLTLNHAASMISGMSHGGIIIIEGNTGMGKTKLLMEVRKSLERINADTSISSRPAFHMVFGMADTANKSQKLHPWRRVFQELFSLDLKLKSLGSGNSPPGSATNVLGMSGGSSQQKRLGAGTSASGQQQPQQQGRRRGTEDGPGHAMFTPLGERLSKVPNYDTEWRQHLAELLDLPLPSIPLGSLEAEQVQYVAALAAPAPQSAGAGAVQTTLSLPSHPPLLLGRESTDGETGDHPLANGTASGAMPLLGAVSDPAPLGPAATATAHAGSMLRAPGPWKSPSVRHGSMTVSGAPPVLLDAHAHGSTINIAAAAAAAAAANAEVPPPPPHAGTVSAGGTHGGATHNSQVGAPIRKNSLNFLVHVMQEFISLYGPTLVLLENLHDFDTWSWQLLVKAAEVLTTDCMILATTRPNDLPAVGASHHLHGKAALYQKVAMMYRHLLKLPSATRIVLEPFNFHQTKSLMQVVADINYPDQYVLAVMEKTGGMPLYIEKVTEFLCQSQRPWLPEQGGEFSANVNKMIRNLNFQQVIIERMDRLKPGIHLTLKVASVMGQWVDLDILHKFYPINKSKEELRAHLQELERGNFLKPTDAEGVWEFNMVERDIVYEVIPHYQRRRLHAKLAQELEKSLEEQHVATLTTIAYHWNQACMGHEVTEVECSLKAIEFWHRAAEAAYSGSSLMEALKLYQKAAQIAEILAESMGGSVTNGSINVMHKGRDRHGDGGSGGKDADGGTGASTDGRIDGTDQSFTAVGSAFKGALNWALISRLSRSQWEKSMASCCLGIVLQHRYEFNTQLEYWDTEDYFRLLTEHAIRGLMLLGAPHPKELLSEAGSRNTALLSRVFCCCRPGGSGRDSPERGGGSQGGGWATGLVLADSEVQEIRDILLVLIIAAEHYSLQHDGGEYTRLLTFCKRVCKFFNKCSDSGTDPFHDIRDACSSRIKNYKASRAMQSTLDFGISQEPALEAAAARNAAGGPMVGPELSRAVLGLQRPGTPGRSYA</sequence>
<name>A0A2K3E877_CHLRE</name>
<feature type="compositionally biased region" description="Acidic residues" evidence="1">
    <location>
        <begin position="994"/>
        <end position="1030"/>
    </location>
</feature>
<evidence type="ECO:0000313" key="3">
    <source>
        <dbReference type="EMBL" id="PNW88988.1"/>
    </source>
</evidence>
<feature type="compositionally biased region" description="Polar residues" evidence="1">
    <location>
        <begin position="1532"/>
        <end position="1564"/>
    </location>
</feature>
<feature type="compositionally biased region" description="Polar residues" evidence="1">
    <location>
        <begin position="1466"/>
        <end position="1479"/>
    </location>
</feature>
<feature type="compositionally biased region" description="Polar residues" evidence="1">
    <location>
        <begin position="1059"/>
        <end position="1072"/>
    </location>
</feature>
<protein>
    <recommendedName>
        <fullName evidence="2">Guanylate cyclase domain-containing protein</fullName>
    </recommendedName>
</protein>
<feature type="compositionally biased region" description="Low complexity" evidence="1">
    <location>
        <begin position="1212"/>
        <end position="1228"/>
    </location>
</feature>
<feature type="compositionally biased region" description="Low complexity" evidence="1">
    <location>
        <begin position="201"/>
        <end position="219"/>
    </location>
</feature>
<feature type="region of interest" description="Disordered" evidence="1">
    <location>
        <begin position="302"/>
        <end position="337"/>
    </location>
</feature>
<feature type="compositionally biased region" description="Polar residues" evidence="1">
    <location>
        <begin position="1955"/>
        <end position="1973"/>
    </location>
</feature>
<feature type="region of interest" description="Disordered" evidence="1">
    <location>
        <begin position="2569"/>
        <end position="2597"/>
    </location>
</feature>
<dbReference type="STRING" id="3055.A0A2K3E877"/>
<feature type="region of interest" description="Disordered" evidence="1">
    <location>
        <begin position="598"/>
        <end position="719"/>
    </location>
</feature>
<reference evidence="3 4" key="1">
    <citation type="journal article" date="2007" name="Science">
        <title>The Chlamydomonas genome reveals the evolution of key animal and plant functions.</title>
        <authorList>
            <person name="Merchant S.S."/>
            <person name="Prochnik S.E."/>
            <person name="Vallon O."/>
            <person name="Harris E.H."/>
            <person name="Karpowicz S.J."/>
            <person name="Witman G.B."/>
            <person name="Terry A."/>
            <person name="Salamov A."/>
            <person name="Fritz-Laylin L.K."/>
            <person name="Marechal-Drouard L."/>
            <person name="Marshall W.F."/>
            <person name="Qu L.H."/>
            <person name="Nelson D.R."/>
            <person name="Sanderfoot A.A."/>
            <person name="Spalding M.H."/>
            <person name="Kapitonov V.V."/>
            <person name="Ren Q."/>
            <person name="Ferris P."/>
            <person name="Lindquist E."/>
            <person name="Shapiro H."/>
            <person name="Lucas S.M."/>
            <person name="Grimwood J."/>
            <person name="Schmutz J."/>
            <person name="Cardol P."/>
            <person name="Cerutti H."/>
            <person name="Chanfreau G."/>
            <person name="Chen C.L."/>
            <person name="Cognat V."/>
            <person name="Croft M.T."/>
            <person name="Dent R."/>
            <person name="Dutcher S."/>
            <person name="Fernandez E."/>
            <person name="Fukuzawa H."/>
            <person name="Gonzalez-Ballester D."/>
            <person name="Gonzalez-Halphen D."/>
            <person name="Hallmann A."/>
            <person name="Hanikenne M."/>
            <person name="Hippler M."/>
            <person name="Inwood W."/>
            <person name="Jabbari K."/>
            <person name="Kalanon M."/>
            <person name="Kuras R."/>
            <person name="Lefebvre P.A."/>
            <person name="Lemaire S.D."/>
            <person name="Lobanov A.V."/>
            <person name="Lohr M."/>
            <person name="Manuell A."/>
            <person name="Meier I."/>
            <person name="Mets L."/>
            <person name="Mittag M."/>
            <person name="Mittelmeier T."/>
            <person name="Moroney J.V."/>
            <person name="Moseley J."/>
            <person name="Napoli C."/>
            <person name="Nedelcu A.M."/>
            <person name="Niyogi K."/>
            <person name="Novoselov S.V."/>
            <person name="Paulsen I.T."/>
            <person name="Pazour G."/>
            <person name="Purton S."/>
            <person name="Ral J.P."/>
            <person name="Riano-Pachon D.M."/>
            <person name="Riekhof W."/>
            <person name="Rymarquis L."/>
            <person name="Schroda M."/>
            <person name="Stern D."/>
            <person name="Umen J."/>
            <person name="Willows R."/>
            <person name="Wilson N."/>
            <person name="Zimmer S.L."/>
            <person name="Allmer J."/>
            <person name="Balk J."/>
            <person name="Bisova K."/>
            <person name="Chen C.J."/>
            <person name="Elias M."/>
            <person name="Gendler K."/>
            <person name="Hauser C."/>
            <person name="Lamb M.R."/>
            <person name="Ledford H."/>
            <person name="Long J.C."/>
            <person name="Minagawa J."/>
            <person name="Page M.D."/>
            <person name="Pan J."/>
            <person name="Pootakham W."/>
            <person name="Roje S."/>
            <person name="Rose A."/>
            <person name="Stahlberg E."/>
            <person name="Terauchi A.M."/>
            <person name="Yang P."/>
            <person name="Ball S."/>
            <person name="Bowler C."/>
            <person name="Dieckmann C.L."/>
            <person name="Gladyshev V.N."/>
            <person name="Green P."/>
            <person name="Jorgensen R."/>
            <person name="Mayfield S."/>
            <person name="Mueller-Roeber B."/>
            <person name="Rajamani S."/>
            <person name="Sayre R.T."/>
            <person name="Brokstein P."/>
            <person name="Dubchak I."/>
            <person name="Goodstein D."/>
            <person name="Hornick L."/>
            <person name="Huang Y.W."/>
            <person name="Jhaveri J."/>
            <person name="Luo Y."/>
            <person name="Martinez D."/>
            <person name="Ngau W.C."/>
            <person name="Otillar B."/>
            <person name="Poliakov A."/>
            <person name="Porter A."/>
            <person name="Szajkowski L."/>
            <person name="Werner G."/>
            <person name="Zhou K."/>
            <person name="Grigoriev I.V."/>
            <person name="Rokhsar D.S."/>
            <person name="Grossman A.R."/>
        </authorList>
    </citation>
    <scope>NUCLEOTIDE SEQUENCE [LARGE SCALE GENOMIC DNA]</scope>
    <source>
        <strain evidence="4">CC-503</strain>
    </source>
</reference>
<gene>
    <name evidence="3" type="ORF">CHLRE_01g053450v5</name>
</gene>
<dbReference type="SUPFAM" id="SSF52540">
    <property type="entry name" value="P-loop containing nucleoside triphosphate hydrolases"/>
    <property type="match status" value="1"/>
</dbReference>